<dbReference type="CDD" id="cd12797">
    <property type="entry name" value="M23_peptidase"/>
    <property type="match status" value="1"/>
</dbReference>
<dbReference type="GO" id="GO:0004222">
    <property type="term" value="F:metalloendopeptidase activity"/>
    <property type="evidence" value="ECO:0007669"/>
    <property type="project" value="TreeGrafter"/>
</dbReference>
<keyword evidence="2" id="KW-1133">Transmembrane helix</keyword>
<evidence type="ECO:0000313" key="4">
    <source>
        <dbReference type="EMBL" id="AUG29558.1"/>
    </source>
</evidence>
<evidence type="ECO:0000259" key="3">
    <source>
        <dbReference type="Pfam" id="PF01551"/>
    </source>
</evidence>
<sequence length="625" mass="64982">MVGDRMTDQQSTHPGPEDRGAGEQIKEAGAQIAGGAIQGAIQGAVVGGGAGAAAGAVKGAAVSAAQTPVARKLIVGLVVAVMLFGVAVGLGGIGAASALASAIAGTSDQNTEYAIKDDNISGDVVNSAEKTASRFNVPKELVISVLLANEGYDFGALVDRLDVADPQRAFRDLRTGSLSTSTEMARYIPDKGTGADEAKKVRKLYVDALAAGGFSQPQADSIYAVALQWALGNTLDPDEAACLAPATVADGEQVQINASSWTAGQVANMKIAIGLAKTMFPDDARAAATIALITIRQESGFKNYANDGLMTPDRDPNPGPFTASDYAELKYSLELPHDAVGTDHASLGLLQQQATMGWGDYKTSTWASGDYKGVIGRLMNPSYTIGKFLTKLAAIDGWQSMEPGAVAQRIQVSAFPDAYAKHLSLATEIWRVYGPTSPALAVPESTGWSGATFNDGPQSAGACKGSPFILNGKYAWPVEMRDDGTPAGFITSHFGTRILNGVPNYHSGLDLSGNGYGSDIYALADGVVVKSNLWSAACGEYIQIAHADGTATGYLHMTDRLVSVGEKVTAGQLIAHMGGGQPGGCTFGAHLHLYAFDQQGTRIDPLTYLTQRGLVFPAERDIAAN</sequence>
<evidence type="ECO:0000313" key="5">
    <source>
        <dbReference type="Proteomes" id="UP000233276"/>
    </source>
</evidence>
<dbReference type="SUPFAM" id="SSF51261">
    <property type="entry name" value="Duplicated hybrid motif"/>
    <property type="match status" value="1"/>
</dbReference>
<keyword evidence="2" id="KW-0812">Transmembrane</keyword>
<gene>
    <name evidence="4" type="ORF">CXR34_08920</name>
</gene>
<name>A0A2K9DMF9_9MICO</name>
<dbReference type="InterPro" id="IPR011055">
    <property type="entry name" value="Dup_hybrid_motif"/>
</dbReference>
<dbReference type="AlphaFoldDB" id="A0A2K9DMF9"/>
<dbReference type="Proteomes" id="UP000233276">
    <property type="component" value="Chromosome"/>
</dbReference>
<evidence type="ECO:0000256" key="2">
    <source>
        <dbReference type="SAM" id="Phobius"/>
    </source>
</evidence>
<feature type="region of interest" description="Disordered" evidence="1">
    <location>
        <begin position="1"/>
        <end position="21"/>
    </location>
</feature>
<dbReference type="Pfam" id="PF01551">
    <property type="entry name" value="Peptidase_M23"/>
    <property type="match status" value="1"/>
</dbReference>
<organism evidence="4 5">
    <name type="scientific">Microbacterium hominis</name>
    <dbReference type="NCBI Taxonomy" id="162426"/>
    <lineage>
        <taxon>Bacteria</taxon>
        <taxon>Bacillati</taxon>
        <taxon>Actinomycetota</taxon>
        <taxon>Actinomycetes</taxon>
        <taxon>Micrococcales</taxon>
        <taxon>Microbacteriaceae</taxon>
        <taxon>Microbacterium</taxon>
    </lineage>
</organism>
<accession>A0A2K9DMF9</accession>
<protein>
    <submittedName>
        <fullName evidence="4">M23 family peptidase</fullName>
    </submittedName>
</protein>
<reference evidence="4 5" key="1">
    <citation type="submission" date="2017-12" db="EMBL/GenBank/DDBJ databases">
        <title>Isolation and characterization of estrogens degradatiion strain Microbacterium hominis SJTG1.</title>
        <authorList>
            <person name="Xiong W."/>
            <person name="Yin C."/>
            <person name="Zheng D."/>
            <person name="Liang R."/>
        </authorList>
    </citation>
    <scope>NUCLEOTIDE SEQUENCE [LARGE SCALE GENOMIC DNA]</scope>
    <source>
        <strain evidence="4 5">SJTG1</strain>
    </source>
</reference>
<dbReference type="InterPro" id="IPR050570">
    <property type="entry name" value="Cell_wall_metabolism_enzyme"/>
</dbReference>
<dbReference type="KEGG" id="mhos:CXR34_08920"/>
<keyword evidence="2" id="KW-0472">Membrane</keyword>
<feature type="transmembrane region" description="Helical" evidence="2">
    <location>
        <begin position="73"/>
        <end position="100"/>
    </location>
</feature>
<dbReference type="PANTHER" id="PTHR21666:SF270">
    <property type="entry name" value="MUREIN HYDROLASE ACTIVATOR ENVC"/>
    <property type="match status" value="1"/>
</dbReference>
<dbReference type="Gene3D" id="2.70.70.10">
    <property type="entry name" value="Glucose Permease (Domain IIA)"/>
    <property type="match status" value="1"/>
</dbReference>
<dbReference type="InterPro" id="IPR016047">
    <property type="entry name" value="M23ase_b-sheet_dom"/>
</dbReference>
<dbReference type="PANTHER" id="PTHR21666">
    <property type="entry name" value="PEPTIDASE-RELATED"/>
    <property type="match status" value="1"/>
</dbReference>
<feature type="domain" description="M23ase beta-sheet core" evidence="3">
    <location>
        <begin position="505"/>
        <end position="605"/>
    </location>
</feature>
<dbReference type="EMBL" id="CP025299">
    <property type="protein sequence ID" value="AUG29558.1"/>
    <property type="molecule type" value="Genomic_DNA"/>
</dbReference>
<proteinExistence type="predicted"/>
<evidence type="ECO:0000256" key="1">
    <source>
        <dbReference type="SAM" id="MobiDB-lite"/>
    </source>
</evidence>